<sequence length="153" mass="17289">MCLSRGFSEDLPNGKANDTEVNNHLTVSSRAYPFRGIRLAPDIIVQSGLWTGDIQSNPLAYSCPLDSFFLFVHSHMLVSFDSLRPSILSTTMVSCWKRFLLVLRLPLKPFCIWDFDKKPLEMDLLRFAPREENLGGFARGVVYDISVICGLDT</sequence>
<organism evidence="1 2">
    <name type="scientific">Rhododendron molle</name>
    <name type="common">Chinese azalea</name>
    <name type="synonym">Azalea mollis</name>
    <dbReference type="NCBI Taxonomy" id="49168"/>
    <lineage>
        <taxon>Eukaryota</taxon>
        <taxon>Viridiplantae</taxon>
        <taxon>Streptophyta</taxon>
        <taxon>Embryophyta</taxon>
        <taxon>Tracheophyta</taxon>
        <taxon>Spermatophyta</taxon>
        <taxon>Magnoliopsida</taxon>
        <taxon>eudicotyledons</taxon>
        <taxon>Gunneridae</taxon>
        <taxon>Pentapetalae</taxon>
        <taxon>asterids</taxon>
        <taxon>Ericales</taxon>
        <taxon>Ericaceae</taxon>
        <taxon>Ericoideae</taxon>
        <taxon>Rhodoreae</taxon>
        <taxon>Rhododendron</taxon>
    </lineage>
</organism>
<dbReference type="EMBL" id="CM046391">
    <property type="protein sequence ID" value="KAI8558064.1"/>
    <property type="molecule type" value="Genomic_DNA"/>
</dbReference>
<proteinExistence type="predicted"/>
<dbReference type="Proteomes" id="UP001062846">
    <property type="component" value="Chromosome 4"/>
</dbReference>
<gene>
    <name evidence="1" type="ORF">RHMOL_Rhmol04G0059500</name>
</gene>
<evidence type="ECO:0000313" key="1">
    <source>
        <dbReference type="EMBL" id="KAI8558064.1"/>
    </source>
</evidence>
<comment type="caution">
    <text evidence="1">The sequence shown here is derived from an EMBL/GenBank/DDBJ whole genome shotgun (WGS) entry which is preliminary data.</text>
</comment>
<evidence type="ECO:0000313" key="2">
    <source>
        <dbReference type="Proteomes" id="UP001062846"/>
    </source>
</evidence>
<reference evidence="1" key="1">
    <citation type="submission" date="2022-02" db="EMBL/GenBank/DDBJ databases">
        <title>Plant Genome Project.</title>
        <authorList>
            <person name="Zhang R.-G."/>
        </authorList>
    </citation>
    <scope>NUCLEOTIDE SEQUENCE</scope>
    <source>
        <strain evidence="1">AT1</strain>
    </source>
</reference>
<name>A0ACC0NYS8_RHOML</name>
<accession>A0ACC0NYS8</accession>
<protein>
    <submittedName>
        <fullName evidence="1">Uncharacterized protein</fullName>
    </submittedName>
</protein>
<keyword evidence="2" id="KW-1185">Reference proteome</keyword>